<keyword evidence="4" id="KW-1185">Reference proteome</keyword>
<organism evidence="3 4">
    <name type="scientific">Oceaniradius stylonematis</name>
    <dbReference type="NCBI Taxonomy" id="2184161"/>
    <lineage>
        <taxon>Bacteria</taxon>
        <taxon>Pseudomonadati</taxon>
        <taxon>Pseudomonadota</taxon>
        <taxon>Alphaproteobacteria</taxon>
        <taxon>Hyphomicrobiales</taxon>
        <taxon>Ahrensiaceae</taxon>
        <taxon>Oceaniradius</taxon>
    </lineage>
</organism>
<dbReference type="OrthoDB" id="8367544at2"/>
<dbReference type="RefSeq" id="WP_109765914.1">
    <property type="nucleotide sequence ID" value="NZ_CP159474.1"/>
</dbReference>
<dbReference type="AlphaFoldDB" id="A0A3A8AA84"/>
<dbReference type="EMBL" id="QFWV02000007">
    <property type="protein sequence ID" value="RKF06268.1"/>
    <property type="molecule type" value="Genomic_DNA"/>
</dbReference>
<proteinExistence type="predicted"/>
<feature type="chain" id="PRO_5018620188" description="CsgH-like domain-containing protein" evidence="1">
    <location>
        <begin position="26"/>
        <end position="130"/>
    </location>
</feature>
<evidence type="ECO:0000313" key="3">
    <source>
        <dbReference type="EMBL" id="RKF06268.1"/>
    </source>
</evidence>
<evidence type="ECO:0000259" key="2">
    <source>
        <dbReference type="Pfam" id="PF21112"/>
    </source>
</evidence>
<comment type="caution">
    <text evidence="3">The sequence shown here is derived from an EMBL/GenBank/DDBJ whole genome shotgun (WGS) entry which is preliminary data.</text>
</comment>
<dbReference type="InterPro" id="IPR048632">
    <property type="entry name" value="CsgH-like"/>
</dbReference>
<feature type="domain" description="CsgH-like" evidence="2">
    <location>
        <begin position="36"/>
        <end position="122"/>
    </location>
</feature>
<dbReference type="Gene3D" id="2.60.40.2420">
    <property type="match status" value="1"/>
</dbReference>
<evidence type="ECO:0000313" key="4">
    <source>
        <dbReference type="Proteomes" id="UP000246132"/>
    </source>
</evidence>
<protein>
    <recommendedName>
        <fullName evidence="2">CsgH-like domain-containing protein</fullName>
    </recommendedName>
</protein>
<evidence type="ECO:0000256" key="1">
    <source>
        <dbReference type="SAM" id="SignalP"/>
    </source>
</evidence>
<dbReference type="InterPro" id="IPR047726">
    <property type="entry name" value="CsgH_dom"/>
</dbReference>
<name>A0A3A8AA84_9HYPH</name>
<keyword evidence="1" id="KW-0732">Signal</keyword>
<dbReference type="Pfam" id="PF21112">
    <property type="entry name" value="CsgH"/>
    <property type="match status" value="1"/>
</dbReference>
<dbReference type="Proteomes" id="UP000246132">
    <property type="component" value="Unassembled WGS sequence"/>
</dbReference>
<sequence length="130" mass="13381">MTDKRLTAAAGLLAATLATGCSAIASDTDNANADPVRCEIQADDQRGMVRLQGVMHADTDVNGTYTFTVKSVGRGGSTNISQGSSFYAGPSGPTTLGMVMLSAGGAYDVELDVKADGQRYRCAERIGGVI</sequence>
<accession>A0A3A8AA84</accession>
<dbReference type="NCBIfam" id="NF041112">
    <property type="entry name" value="chap_CsgH_alph"/>
    <property type="match status" value="1"/>
</dbReference>
<dbReference type="InterPro" id="IPR053722">
    <property type="entry name" value="Curli_assembly_CsgC/AgfC"/>
</dbReference>
<feature type="signal peptide" evidence="1">
    <location>
        <begin position="1"/>
        <end position="25"/>
    </location>
</feature>
<gene>
    <name evidence="3" type="ORF">DEM25_011580</name>
</gene>
<reference evidence="3 4" key="1">
    <citation type="journal article" date="2018" name="Int. J. Syst. Bacteriol.">
        <title>Oceaniradius stylonemae gen. nov., sp. nov., isolated from a red alga, Stylonema cornu-cervi.</title>
        <authorList>
            <person name="Jeong S."/>
        </authorList>
    </citation>
    <scope>NUCLEOTIDE SEQUENCE [LARGE SCALE GENOMIC DNA]</scope>
    <source>
        <strain evidence="3 4">StC1</strain>
    </source>
</reference>
<dbReference type="PROSITE" id="PS51257">
    <property type="entry name" value="PROKAR_LIPOPROTEIN"/>
    <property type="match status" value="1"/>
</dbReference>